<gene>
    <name evidence="6" type="ORF">CryarDRAFT_0656</name>
</gene>
<dbReference type="PATRIC" id="fig|927661.3.peg.642"/>
<protein>
    <submittedName>
        <fullName evidence="6">ABC-type antimicrobial peptide transport system, ATPase component</fullName>
    </submittedName>
</protein>
<evidence type="ECO:0000256" key="4">
    <source>
        <dbReference type="SAM" id="MobiDB-lite"/>
    </source>
</evidence>
<evidence type="ECO:0000256" key="1">
    <source>
        <dbReference type="ARBA" id="ARBA00022448"/>
    </source>
</evidence>
<dbReference type="PANTHER" id="PTHR24220">
    <property type="entry name" value="IMPORT ATP-BINDING PROTEIN"/>
    <property type="match status" value="1"/>
</dbReference>
<dbReference type="InterPro" id="IPR015854">
    <property type="entry name" value="ABC_transpr_LolD-like"/>
</dbReference>
<dbReference type="InterPro" id="IPR017871">
    <property type="entry name" value="ABC_transporter-like_CS"/>
</dbReference>
<comment type="caution">
    <text evidence="6">The sequence shown here is derived from an EMBL/GenBank/DDBJ whole genome shotgun (WGS) entry which is preliminary data.</text>
</comment>
<dbReference type="PANTHER" id="PTHR24220:SF685">
    <property type="entry name" value="ABC TRANSPORTER RELATED"/>
    <property type="match status" value="1"/>
</dbReference>
<evidence type="ECO:0000313" key="6">
    <source>
        <dbReference type="EMBL" id="EXG79615.1"/>
    </source>
</evidence>
<dbReference type="GO" id="GO:0005886">
    <property type="term" value="C:plasma membrane"/>
    <property type="evidence" value="ECO:0007669"/>
    <property type="project" value="TreeGrafter"/>
</dbReference>
<name>A0A010YH61_9ACTN</name>
<evidence type="ECO:0000313" key="7">
    <source>
        <dbReference type="Proteomes" id="UP000021053"/>
    </source>
</evidence>
<dbReference type="CDD" id="cd03255">
    <property type="entry name" value="ABC_MJ0796_LolCDE_FtsE"/>
    <property type="match status" value="1"/>
</dbReference>
<dbReference type="HOGENOM" id="CLU_000604_1_22_11"/>
<dbReference type="SMART" id="SM00382">
    <property type="entry name" value="AAA"/>
    <property type="match status" value="1"/>
</dbReference>
<dbReference type="GO" id="GO:0022857">
    <property type="term" value="F:transmembrane transporter activity"/>
    <property type="evidence" value="ECO:0007669"/>
    <property type="project" value="TreeGrafter"/>
</dbReference>
<evidence type="ECO:0000259" key="5">
    <source>
        <dbReference type="PROSITE" id="PS50893"/>
    </source>
</evidence>
<keyword evidence="7" id="KW-1185">Reference proteome</keyword>
<organism evidence="6 7">
    <name type="scientific">Cryptosporangium arvum DSM 44712</name>
    <dbReference type="NCBI Taxonomy" id="927661"/>
    <lineage>
        <taxon>Bacteria</taxon>
        <taxon>Bacillati</taxon>
        <taxon>Actinomycetota</taxon>
        <taxon>Actinomycetes</taxon>
        <taxon>Cryptosporangiales</taxon>
        <taxon>Cryptosporangiaceae</taxon>
        <taxon>Cryptosporangium</taxon>
    </lineage>
</organism>
<evidence type="ECO:0000256" key="3">
    <source>
        <dbReference type="ARBA" id="ARBA00022840"/>
    </source>
</evidence>
<dbReference type="InterPro" id="IPR003439">
    <property type="entry name" value="ABC_transporter-like_ATP-bd"/>
</dbReference>
<accession>A0A010YH61</accession>
<dbReference type="Gene3D" id="3.40.50.300">
    <property type="entry name" value="P-loop containing nucleotide triphosphate hydrolases"/>
    <property type="match status" value="1"/>
</dbReference>
<dbReference type="InterPro" id="IPR017911">
    <property type="entry name" value="MacB-like_ATP-bd"/>
</dbReference>
<dbReference type="EMBL" id="JFBT01000001">
    <property type="protein sequence ID" value="EXG79615.1"/>
    <property type="molecule type" value="Genomic_DNA"/>
</dbReference>
<feature type="region of interest" description="Disordered" evidence="4">
    <location>
        <begin position="225"/>
        <end position="263"/>
    </location>
</feature>
<dbReference type="SUPFAM" id="SSF52540">
    <property type="entry name" value="P-loop containing nucleoside triphosphate hydrolases"/>
    <property type="match status" value="1"/>
</dbReference>
<dbReference type="PROSITE" id="PS00211">
    <property type="entry name" value="ABC_TRANSPORTER_1"/>
    <property type="match status" value="1"/>
</dbReference>
<reference evidence="6 7" key="1">
    <citation type="submission" date="2013-07" db="EMBL/GenBank/DDBJ databases">
        <authorList>
            <consortium name="DOE Joint Genome Institute"/>
            <person name="Eisen J."/>
            <person name="Huntemann M."/>
            <person name="Han J."/>
            <person name="Chen A."/>
            <person name="Kyrpides N."/>
            <person name="Mavromatis K."/>
            <person name="Markowitz V."/>
            <person name="Palaniappan K."/>
            <person name="Ivanova N."/>
            <person name="Schaumberg A."/>
            <person name="Pati A."/>
            <person name="Liolios K."/>
            <person name="Nordberg H.P."/>
            <person name="Cantor M.N."/>
            <person name="Hua S.X."/>
            <person name="Woyke T."/>
        </authorList>
    </citation>
    <scope>NUCLEOTIDE SEQUENCE [LARGE SCALE GENOMIC DNA]</scope>
    <source>
        <strain evidence="6 7">DSM 44712</strain>
    </source>
</reference>
<dbReference type="RefSeq" id="WP_063725652.1">
    <property type="nucleotide sequence ID" value="NZ_KK073874.1"/>
</dbReference>
<dbReference type="PROSITE" id="PS50893">
    <property type="entry name" value="ABC_TRANSPORTER_2"/>
    <property type="match status" value="1"/>
</dbReference>
<dbReference type="GO" id="GO:0005524">
    <property type="term" value="F:ATP binding"/>
    <property type="evidence" value="ECO:0007669"/>
    <property type="project" value="UniProtKB-KW"/>
</dbReference>
<proteinExistence type="predicted"/>
<feature type="domain" description="ABC transporter" evidence="5">
    <location>
        <begin position="6"/>
        <end position="241"/>
    </location>
</feature>
<keyword evidence="3" id="KW-0067">ATP-binding</keyword>
<dbReference type="InterPro" id="IPR003593">
    <property type="entry name" value="AAA+_ATPase"/>
</dbReference>
<dbReference type="GO" id="GO:0016887">
    <property type="term" value="F:ATP hydrolysis activity"/>
    <property type="evidence" value="ECO:0007669"/>
    <property type="project" value="InterPro"/>
</dbReference>
<dbReference type="Proteomes" id="UP000021053">
    <property type="component" value="Unassembled WGS sequence"/>
</dbReference>
<sequence length="263" mass="27466">MTATVLTGTDLERAYGKTPALRGVSCAVRAGEIVAITGPSGSGKSTLLLCLAGVLVPDAGTVTYDGRRIDTLPEGERSRLRRTELGVLFQFGQLVPELPVAENVALPLLLSGARRKAALATATEWLDRFGVADLAARYPGELSGGQRQRAAVARALVTDPRVLFADEPTGALDSLAGEQLLTQLTRVARENGTAVLIVTHEAQVAAYAQREIALWDGSVVDDGLTDAPTAGARPGSRLVAGDEPQPVATFDESDAPLTDQGKG</sequence>
<dbReference type="InterPro" id="IPR027417">
    <property type="entry name" value="P-loop_NTPase"/>
</dbReference>
<keyword evidence="1" id="KW-0813">Transport</keyword>
<dbReference type="AlphaFoldDB" id="A0A010YH61"/>
<evidence type="ECO:0000256" key="2">
    <source>
        <dbReference type="ARBA" id="ARBA00022741"/>
    </source>
</evidence>
<dbReference type="OrthoDB" id="9802264at2"/>
<keyword evidence="2" id="KW-0547">Nucleotide-binding</keyword>
<dbReference type="Pfam" id="PF00005">
    <property type="entry name" value="ABC_tran"/>
    <property type="match status" value="1"/>
</dbReference>